<accession>A0ABP7W4A6</accession>
<keyword evidence="3" id="KW-0157">Chromophore</keyword>
<evidence type="ECO:0000259" key="5">
    <source>
        <dbReference type="PROSITE" id="PS50113"/>
    </source>
</evidence>
<dbReference type="InterPro" id="IPR001610">
    <property type="entry name" value="PAC"/>
</dbReference>
<reference evidence="8" key="1">
    <citation type="journal article" date="2019" name="Int. J. Syst. Evol. Microbiol.">
        <title>The Global Catalogue of Microorganisms (GCM) 10K type strain sequencing project: providing services to taxonomists for standard genome sequencing and annotation.</title>
        <authorList>
            <consortium name="The Broad Institute Genomics Platform"/>
            <consortium name="The Broad Institute Genome Sequencing Center for Infectious Disease"/>
            <person name="Wu L."/>
            <person name="Ma J."/>
        </authorList>
    </citation>
    <scope>NUCLEOTIDE SEQUENCE [LARGE SCALE GENOMIC DNA]</scope>
    <source>
        <strain evidence="8">JCM 17250</strain>
    </source>
</reference>
<keyword evidence="1" id="KW-0285">Flavoprotein</keyword>
<evidence type="ECO:0000256" key="3">
    <source>
        <dbReference type="ARBA" id="ARBA00022991"/>
    </source>
</evidence>
<dbReference type="Proteomes" id="UP001501734">
    <property type="component" value="Unassembled WGS sequence"/>
</dbReference>
<feature type="domain" description="PAS" evidence="4">
    <location>
        <begin position="6"/>
        <end position="79"/>
    </location>
</feature>
<evidence type="ECO:0000259" key="6">
    <source>
        <dbReference type="PROSITE" id="PS50801"/>
    </source>
</evidence>
<dbReference type="PROSITE" id="PS50112">
    <property type="entry name" value="PAS"/>
    <property type="match status" value="1"/>
</dbReference>
<dbReference type="NCBIfam" id="TIGR00229">
    <property type="entry name" value="sensory_box"/>
    <property type="match status" value="1"/>
</dbReference>
<evidence type="ECO:0000313" key="8">
    <source>
        <dbReference type="Proteomes" id="UP001501734"/>
    </source>
</evidence>
<dbReference type="InterPro" id="IPR000014">
    <property type="entry name" value="PAS"/>
</dbReference>
<evidence type="ECO:0000256" key="1">
    <source>
        <dbReference type="ARBA" id="ARBA00022630"/>
    </source>
</evidence>
<dbReference type="Pfam" id="PF13426">
    <property type="entry name" value="PAS_9"/>
    <property type="match status" value="1"/>
</dbReference>
<dbReference type="EMBL" id="BAABDL010000142">
    <property type="protein sequence ID" value="GAA4079786.1"/>
    <property type="molecule type" value="Genomic_DNA"/>
</dbReference>
<dbReference type="InterPro" id="IPR002645">
    <property type="entry name" value="STAS_dom"/>
</dbReference>
<dbReference type="PANTHER" id="PTHR47429">
    <property type="entry name" value="PROTEIN TWIN LOV 1"/>
    <property type="match status" value="1"/>
</dbReference>
<dbReference type="PANTHER" id="PTHR47429:SF2">
    <property type="entry name" value="PROTEIN TWIN LOV 1"/>
    <property type="match status" value="1"/>
</dbReference>
<dbReference type="Pfam" id="PF01740">
    <property type="entry name" value="STAS"/>
    <property type="match status" value="1"/>
</dbReference>
<dbReference type="RefSeq" id="WP_344913813.1">
    <property type="nucleotide sequence ID" value="NZ_BAABDL010000142.1"/>
</dbReference>
<keyword evidence="8" id="KW-1185">Reference proteome</keyword>
<feature type="domain" description="STAS" evidence="6">
    <location>
        <begin position="141"/>
        <end position="252"/>
    </location>
</feature>
<dbReference type="Gene3D" id="3.30.750.24">
    <property type="entry name" value="STAS domain"/>
    <property type="match status" value="1"/>
</dbReference>
<dbReference type="InterPro" id="IPR000700">
    <property type="entry name" value="PAS-assoc_C"/>
</dbReference>
<sequence length="253" mass="28596">MIKQLEDSFFREALNHTNVGLIITDPNQPDHPIIFVNKGFVNLTGYDAEEVVGKNSRMLQGQSTGTDVTKAIKQAITNEQSITVELYNYKKNGEPFWNQLTIDPMWIDGKLYFVGVQKDITESKRKEALLKEALTELEQLSTPIVPINKDIAALPLIGKVNYERLDHLTEKISTYLSKNKNDYLILDLSGLYNIEPSIVDSFLKLRALTQLIGTQLVITGVRPDMALKARDFTDQLKDLHTYLTIQDAIKALS</sequence>
<dbReference type="InterPro" id="IPR036513">
    <property type="entry name" value="STAS_dom_sf"/>
</dbReference>
<comment type="caution">
    <text evidence="7">The sequence shown here is derived from an EMBL/GenBank/DDBJ whole genome shotgun (WGS) entry which is preliminary data.</text>
</comment>
<proteinExistence type="predicted"/>
<dbReference type="CDD" id="cd07041">
    <property type="entry name" value="STAS_RsbR_RsbS_like"/>
    <property type="match status" value="1"/>
</dbReference>
<dbReference type="SMART" id="SM00086">
    <property type="entry name" value="PAC"/>
    <property type="match status" value="1"/>
</dbReference>
<dbReference type="PROSITE" id="PS50113">
    <property type="entry name" value="PAC"/>
    <property type="match status" value="1"/>
</dbReference>
<evidence type="ECO:0000313" key="7">
    <source>
        <dbReference type="EMBL" id="GAA4079786.1"/>
    </source>
</evidence>
<keyword evidence="2" id="KW-0288">FMN</keyword>
<dbReference type="SUPFAM" id="SSF55785">
    <property type="entry name" value="PYP-like sensor domain (PAS domain)"/>
    <property type="match status" value="1"/>
</dbReference>
<dbReference type="InterPro" id="IPR035965">
    <property type="entry name" value="PAS-like_dom_sf"/>
</dbReference>
<organism evidence="7 8">
    <name type="scientific">Amphibacillus indicireducens</name>
    <dbReference type="NCBI Taxonomy" id="1076330"/>
    <lineage>
        <taxon>Bacteria</taxon>
        <taxon>Bacillati</taxon>
        <taxon>Bacillota</taxon>
        <taxon>Bacilli</taxon>
        <taxon>Bacillales</taxon>
        <taxon>Bacillaceae</taxon>
        <taxon>Amphibacillus</taxon>
    </lineage>
</organism>
<dbReference type="SMART" id="SM00091">
    <property type="entry name" value="PAS"/>
    <property type="match status" value="1"/>
</dbReference>
<dbReference type="PROSITE" id="PS50801">
    <property type="entry name" value="STAS"/>
    <property type="match status" value="1"/>
</dbReference>
<dbReference type="CDD" id="cd00130">
    <property type="entry name" value="PAS"/>
    <property type="match status" value="1"/>
</dbReference>
<dbReference type="Gene3D" id="3.30.450.20">
    <property type="entry name" value="PAS domain"/>
    <property type="match status" value="1"/>
</dbReference>
<name>A0ABP7W4A6_9BACI</name>
<protein>
    <submittedName>
        <fullName evidence="7">Blue-light photoreceptor</fullName>
    </submittedName>
</protein>
<dbReference type="SUPFAM" id="SSF52091">
    <property type="entry name" value="SpoIIaa-like"/>
    <property type="match status" value="1"/>
</dbReference>
<feature type="domain" description="PAC" evidence="5">
    <location>
        <begin position="80"/>
        <end position="132"/>
    </location>
</feature>
<gene>
    <name evidence="7" type="ORF">GCM10022410_24850</name>
</gene>
<evidence type="ECO:0000259" key="4">
    <source>
        <dbReference type="PROSITE" id="PS50112"/>
    </source>
</evidence>
<evidence type="ECO:0000256" key="2">
    <source>
        <dbReference type="ARBA" id="ARBA00022643"/>
    </source>
</evidence>